<organism evidence="1">
    <name type="scientific">Anopheles triannulatus</name>
    <dbReference type="NCBI Taxonomy" id="58253"/>
    <lineage>
        <taxon>Eukaryota</taxon>
        <taxon>Metazoa</taxon>
        <taxon>Ecdysozoa</taxon>
        <taxon>Arthropoda</taxon>
        <taxon>Hexapoda</taxon>
        <taxon>Insecta</taxon>
        <taxon>Pterygota</taxon>
        <taxon>Neoptera</taxon>
        <taxon>Endopterygota</taxon>
        <taxon>Diptera</taxon>
        <taxon>Nematocera</taxon>
        <taxon>Culicoidea</taxon>
        <taxon>Culicidae</taxon>
        <taxon>Anophelinae</taxon>
        <taxon>Anopheles</taxon>
    </lineage>
</organism>
<dbReference type="EMBL" id="GGFK01014556">
    <property type="protein sequence ID" value="MBW47877.1"/>
    <property type="molecule type" value="Transcribed_RNA"/>
</dbReference>
<dbReference type="AlphaFoldDB" id="A0A2M4B4A1"/>
<accession>A0A2M4B4A1</accession>
<proteinExistence type="predicted"/>
<protein>
    <submittedName>
        <fullName evidence="1">Putative secreted protein</fullName>
    </submittedName>
</protein>
<sequence length="120" mass="13867">MAIQHAVLRIVLLVKVRFISGVRDVRVFQSTVERCLIGRQVVLVRPIVVFLLGWHFEFWGFHNLRLPVILSSWNSSSRRNDSPSNSTNCCLSATVTLVTFSHSMLRYRQGSFEFMLTLRN</sequence>
<evidence type="ECO:0000313" key="1">
    <source>
        <dbReference type="EMBL" id="MBW47877.1"/>
    </source>
</evidence>
<reference evidence="1" key="1">
    <citation type="submission" date="2018-01" db="EMBL/GenBank/DDBJ databases">
        <title>An insight into the sialome of Amazonian anophelines.</title>
        <authorList>
            <person name="Ribeiro J.M."/>
            <person name="Scarpassa V."/>
            <person name="Calvo E."/>
        </authorList>
    </citation>
    <scope>NUCLEOTIDE SEQUENCE</scope>
    <source>
        <tissue evidence="1">Salivary glands</tissue>
    </source>
</reference>
<name>A0A2M4B4A1_9DIPT</name>